<dbReference type="PANTHER" id="PTHR30514:SF10">
    <property type="entry name" value="MURR_RPIR FAMILY TRANSCRIPTIONAL REGULATOR"/>
    <property type="match status" value="1"/>
</dbReference>
<keyword evidence="3" id="KW-0804">Transcription</keyword>
<dbReference type="PROSITE" id="PS51071">
    <property type="entry name" value="HTH_RPIR"/>
    <property type="match status" value="1"/>
</dbReference>
<evidence type="ECO:0000313" key="6">
    <source>
        <dbReference type="EMBL" id="GAA0736538.1"/>
    </source>
</evidence>
<keyword evidence="7" id="KW-1185">Reference proteome</keyword>
<protein>
    <submittedName>
        <fullName evidence="6">MurR/RpiR family transcriptional regulator</fullName>
    </submittedName>
</protein>
<dbReference type="InterPro" id="IPR046348">
    <property type="entry name" value="SIS_dom_sf"/>
</dbReference>
<dbReference type="InterPro" id="IPR000281">
    <property type="entry name" value="HTH_RpiR"/>
</dbReference>
<dbReference type="Pfam" id="PF01418">
    <property type="entry name" value="HTH_6"/>
    <property type="match status" value="1"/>
</dbReference>
<dbReference type="Pfam" id="PF01380">
    <property type="entry name" value="SIS"/>
    <property type="match status" value="1"/>
</dbReference>
<dbReference type="InterPro" id="IPR035472">
    <property type="entry name" value="RpiR-like_SIS"/>
</dbReference>
<dbReference type="InterPro" id="IPR009057">
    <property type="entry name" value="Homeodomain-like_sf"/>
</dbReference>
<accession>A0ABN1JD77</accession>
<dbReference type="InterPro" id="IPR036388">
    <property type="entry name" value="WH-like_DNA-bd_sf"/>
</dbReference>
<dbReference type="SUPFAM" id="SSF46689">
    <property type="entry name" value="Homeodomain-like"/>
    <property type="match status" value="1"/>
</dbReference>
<dbReference type="InterPro" id="IPR047640">
    <property type="entry name" value="RpiR-like"/>
</dbReference>
<evidence type="ECO:0000256" key="1">
    <source>
        <dbReference type="ARBA" id="ARBA00023015"/>
    </source>
</evidence>
<dbReference type="EMBL" id="BAAACG010000006">
    <property type="protein sequence ID" value="GAA0736538.1"/>
    <property type="molecule type" value="Genomic_DNA"/>
</dbReference>
<dbReference type="Gene3D" id="1.10.10.10">
    <property type="entry name" value="Winged helix-like DNA-binding domain superfamily/Winged helix DNA-binding domain"/>
    <property type="match status" value="1"/>
</dbReference>
<sequence>MGKLLTKFQNKLSSLSYSEKHVFYYIDNNLDIAKTQSLTKMSEVNSVSTTTIVRMCHKLDLAGFSELKYIIKNIEQDNLSRNENVIESIVNDINSTADNINKNDLNELIRMIDKSEKIIIVSVGLTKAIGEYFSKLLMQLNKNSIYVYESHIIDLLPNTLHYKDLVIFISNSGKTRTLISIAEKLSFGHFKTACVVNSPNSPLANLSNLSLSSEVEKHEFKGYDITPRSSLVFLIDIIYNSYIMFKNNK</sequence>
<keyword evidence="1" id="KW-0805">Transcription regulation</keyword>
<dbReference type="SUPFAM" id="SSF53697">
    <property type="entry name" value="SIS domain"/>
    <property type="match status" value="1"/>
</dbReference>
<evidence type="ECO:0000259" key="5">
    <source>
        <dbReference type="PROSITE" id="PS51464"/>
    </source>
</evidence>
<dbReference type="CDD" id="cd05013">
    <property type="entry name" value="SIS_RpiR"/>
    <property type="match status" value="1"/>
</dbReference>
<evidence type="ECO:0000259" key="4">
    <source>
        <dbReference type="PROSITE" id="PS51071"/>
    </source>
</evidence>
<comment type="caution">
    <text evidence="6">The sequence shown here is derived from an EMBL/GenBank/DDBJ whole genome shotgun (WGS) entry which is preliminary data.</text>
</comment>
<gene>
    <name evidence="6" type="ORF">GCM10008906_11650</name>
</gene>
<feature type="domain" description="SIS" evidence="5">
    <location>
        <begin position="108"/>
        <end position="248"/>
    </location>
</feature>
<dbReference type="PANTHER" id="PTHR30514">
    <property type="entry name" value="GLUCOKINASE"/>
    <property type="match status" value="1"/>
</dbReference>
<dbReference type="PROSITE" id="PS51464">
    <property type="entry name" value="SIS"/>
    <property type="match status" value="1"/>
</dbReference>
<reference evidence="6 7" key="1">
    <citation type="journal article" date="2019" name="Int. J. Syst. Evol. Microbiol.">
        <title>The Global Catalogue of Microorganisms (GCM) 10K type strain sequencing project: providing services to taxonomists for standard genome sequencing and annotation.</title>
        <authorList>
            <consortium name="The Broad Institute Genomics Platform"/>
            <consortium name="The Broad Institute Genome Sequencing Center for Infectious Disease"/>
            <person name="Wu L."/>
            <person name="Ma J."/>
        </authorList>
    </citation>
    <scope>NUCLEOTIDE SEQUENCE [LARGE SCALE GENOMIC DNA]</scope>
    <source>
        <strain evidence="6 7">JCM 1407</strain>
    </source>
</reference>
<proteinExistence type="predicted"/>
<feature type="domain" description="HTH rpiR-type" evidence="4">
    <location>
        <begin position="2"/>
        <end position="78"/>
    </location>
</feature>
<dbReference type="RefSeq" id="WP_343759778.1">
    <property type="nucleotide sequence ID" value="NZ_BAAACG010000006.1"/>
</dbReference>
<keyword evidence="2" id="KW-0238">DNA-binding</keyword>
<evidence type="ECO:0000256" key="2">
    <source>
        <dbReference type="ARBA" id="ARBA00023125"/>
    </source>
</evidence>
<evidence type="ECO:0000313" key="7">
    <source>
        <dbReference type="Proteomes" id="UP001501510"/>
    </source>
</evidence>
<organism evidence="6 7">
    <name type="scientific">Clostridium oceanicum</name>
    <dbReference type="NCBI Taxonomy" id="1543"/>
    <lineage>
        <taxon>Bacteria</taxon>
        <taxon>Bacillati</taxon>
        <taxon>Bacillota</taxon>
        <taxon>Clostridia</taxon>
        <taxon>Eubacteriales</taxon>
        <taxon>Clostridiaceae</taxon>
        <taxon>Clostridium</taxon>
    </lineage>
</organism>
<dbReference type="Proteomes" id="UP001501510">
    <property type="component" value="Unassembled WGS sequence"/>
</dbReference>
<dbReference type="InterPro" id="IPR001347">
    <property type="entry name" value="SIS_dom"/>
</dbReference>
<dbReference type="Gene3D" id="3.40.50.10490">
    <property type="entry name" value="Glucose-6-phosphate isomerase like protein, domain 1"/>
    <property type="match status" value="1"/>
</dbReference>
<name>A0ABN1JD77_9CLOT</name>
<evidence type="ECO:0000256" key="3">
    <source>
        <dbReference type="ARBA" id="ARBA00023163"/>
    </source>
</evidence>